<gene>
    <name evidence="2" type="ORF">H4O18_17835</name>
</gene>
<name>A0ABR7QRP2_9FLAO</name>
<accession>A0ABR7QRP2</accession>
<dbReference type="EMBL" id="JACLHY010000023">
    <property type="protein sequence ID" value="MBC8769865.1"/>
    <property type="molecule type" value="Genomic_DNA"/>
</dbReference>
<organism evidence="2 3">
    <name type="scientific">Arenibacter arenosicollis</name>
    <dbReference type="NCBI Taxonomy" id="2762274"/>
    <lineage>
        <taxon>Bacteria</taxon>
        <taxon>Pseudomonadati</taxon>
        <taxon>Bacteroidota</taxon>
        <taxon>Flavobacteriia</taxon>
        <taxon>Flavobacteriales</taxon>
        <taxon>Flavobacteriaceae</taxon>
        <taxon>Arenibacter</taxon>
    </lineage>
</organism>
<proteinExistence type="predicted"/>
<reference evidence="2 3" key="1">
    <citation type="submission" date="2020-08" db="EMBL/GenBank/DDBJ databases">
        <title>Arenibacter gaetbuli sp. nov., isolated from a sand dune.</title>
        <authorList>
            <person name="Park S."/>
            <person name="Yoon J.-H."/>
        </authorList>
    </citation>
    <scope>NUCLEOTIDE SEQUENCE [LARGE SCALE GENOMIC DNA]</scope>
    <source>
        <strain evidence="2 3">BSSL-BM3</strain>
    </source>
</reference>
<sequence length="136" mass="16040">MDTISTGTLAKLKEIMRRNKEVEKAYHNAANSTDNKKRIHYFRRKSKEWKKFGEALKNKVRAALPAKGELKPEMEDMEMPSLDNGATTLKKFSQRERAEVDDYRKILEGQKLPFDIYHLIRKHKMWIEVDLSKSML</sequence>
<feature type="region of interest" description="Disordered" evidence="1">
    <location>
        <begin position="67"/>
        <end position="90"/>
    </location>
</feature>
<dbReference type="Proteomes" id="UP000618952">
    <property type="component" value="Unassembled WGS sequence"/>
</dbReference>
<comment type="caution">
    <text evidence="2">The sequence shown here is derived from an EMBL/GenBank/DDBJ whole genome shotgun (WGS) entry which is preliminary data.</text>
</comment>
<dbReference type="RefSeq" id="WP_187587143.1">
    <property type="nucleotide sequence ID" value="NZ_JACLHY010000023.1"/>
</dbReference>
<evidence type="ECO:0008006" key="4">
    <source>
        <dbReference type="Google" id="ProtNLM"/>
    </source>
</evidence>
<evidence type="ECO:0000313" key="3">
    <source>
        <dbReference type="Proteomes" id="UP000618952"/>
    </source>
</evidence>
<dbReference type="InterPro" id="IPR012347">
    <property type="entry name" value="Ferritin-like"/>
</dbReference>
<protein>
    <recommendedName>
        <fullName evidence="4">DUF2383 domain-containing protein</fullName>
    </recommendedName>
</protein>
<evidence type="ECO:0000256" key="1">
    <source>
        <dbReference type="SAM" id="MobiDB-lite"/>
    </source>
</evidence>
<dbReference type="Gene3D" id="1.20.1260.10">
    <property type="match status" value="1"/>
</dbReference>
<evidence type="ECO:0000313" key="2">
    <source>
        <dbReference type="EMBL" id="MBC8769865.1"/>
    </source>
</evidence>
<keyword evidence="3" id="KW-1185">Reference proteome</keyword>